<evidence type="ECO:0000259" key="2">
    <source>
        <dbReference type="SMART" id="SM00829"/>
    </source>
</evidence>
<evidence type="ECO:0000313" key="3">
    <source>
        <dbReference type="EMBL" id="POF30948.1"/>
    </source>
</evidence>
<dbReference type="Pfam" id="PF08240">
    <property type="entry name" value="ADH_N"/>
    <property type="match status" value="1"/>
</dbReference>
<name>A0A2S3UT93_9HYPH</name>
<dbReference type="AlphaFoldDB" id="A0A2S3UT93"/>
<dbReference type="RefSeq" id="WP_103222911.1">
    <property type="nucleotide sequence ID" value="NZ_PPCN01000005.1"/>
</dbReference>
<accession>A0A2S3UT93</accession>
<gene>
    <name evidence="3" type="ORF">CLV41_105126</name>
</gene>
<dbReference type="OrthoDB" id="9788224at2"/>
<comment type="caution">
    <text evidence="3">The sequence shown here is derived from an EMBL/GenBank/DDBJ whole genome shotgun (WGS) entry which is preliminary data.</text>
</comment>
<dbReference type="GO" id="GO:0016491">
    <property type="term" value="F:oxidoreductase activity"/>
    <property type="evidence" value="ECO:0007669"/>
    <property type="project" value="InterPro"/>
</dbReference>
<dbReference type="CDD" id="cd08274">
    <property type="entry name" value="MDR9"/>
    <property type="match status" value="1"/>
</dbReference>
<feature type="domain" description="Enoyl reductase (ER)" evidence="2">
    <location>
        <begin position="16"/>
        <end position="345"/>
    </location>
</feature>
<keyword evidence="1" id="KW-0521">NADP</keyword>
<dbReference type="PANTHER" id="PTHR44154">
    <property type="entry name" value="QUINONE OXIDOREDUCTASE"/>
    <property type="match status" value="1"/>
</dbReference>
<protein>
    <submittedName>
        <fullName evidence="3">NADPH:quinone reductase-like Zn-dependent oxidoreductase</fullName>
    </submittedName>
</protein>
<dbReference type="InterPro" id="IPR013154">
    <property type="entry name" value="ADH-like_N"/>
</dbReference>
<dbReference type="Gene3D" id="3.90.180.10">
    <property type="entry name" value="Medium-chain alcohol dehydrogenases, catalytic domain"/>
    <property type="match status" value="1"/>
</dbReference>
<dbReference type="SUPFAM" id="SSF50129">
    <property type="entry name" value="GroES-like"/>
    <property type="match status" value="1"/>
</dbReference>
<dbReference type="InterPro" id="IPR013149">
    <property type="entry name" value="ADH-like_C"/>
</dbReference>
<evidence type="ECO:0000256" key="1">
    <source>
        <dbReference type="ARBA" id="ARBA00022857"/>
    </source>
</evidence>
<dbReference type="SMART" id="SM00829">
    <property type="entry name" value="PKS_ER"/>
    <property type="match status" value="1"/>
</dbReference>
<dbReference type="Proteomes" id="UP000236959">
    <property type="component" value="Unassembled WGS sequence"/>
</dbReference>
<proteinExistence type="predicted"/>
<dbReference type="Pfam" id="PF00107">
    <property type="entry name" value="ADH_zinc_N"/>
    <property type="match status" value="1"/>
</dbReference>
<dbReference type="InterPro" id="IPR036291">
    <property type="entry name" value="NAD(P)-bd_dom_sf"/>
</dbReference>
<reference evidence="3 4" key="1">
    <citation type="submission" date="2018-01" db="EMBL/GenBank/DDBJ databases">
        <title>Genomic Encyclopedia of Archaeal and Bacterial Type Strains, Phase II (KMG-II): from individual species to whole genera.</title>
        <authorList>
            <person name="Goeker M."/>
        </authorList>
    </citation>
    <scope>NUCLEOTIDE SEQUENCE [LARGE SCALE GENOMIC DNA]</scope>
    <source>
        <strain evidence="3 4">DSM 17023</strain>
    </source>
</reference>
<dbReference type="InterPro" id="IPR011032">
    <property type="entry name" value="GroES-like_sf"/>
</dbReference>
<dbReference type="SUPFAM" id="SSF51735">
    <property type="entry name" value="NAD(P)-binding Rossmann-fold domains"/>
    <property type="match status" value="1"/>
</dbReference>
<sequence>MTLPDTMSGIVLTGHGGPEALQWRTDLAVPKPGARDVIVRVAAAGVNNTDINTRVGWYSKNNEAAEDASWAGAALTFPRIQGADVCGHIVAVGDQVPADRIGERVLIESCLREVDGHELERAWYLGSECDGGFADYVRVAARHAFSVESDLSDAELASFPCSYSTAENMLTRTRVERGDTVLVTGASGGVGSAAVQLAQARGAQVIAVTGASKAAALRELGAAKTIGRNDDPVRELGSGSVDVVLDLVAGPGWPALLDVLRPGSRYAVAGAIAGPLVELDIRTLYLKDLSFFGCTVLEPEVFGNLVGRIERGEIRPLVAATFPLEDIGKAQEAFGEKGYVGKIVLEVR</sequence>
<dbReference type="InterPro" id="IPR051603">
    <property type="entry name" value="Zinc-ADH_QOR/CCCR"/>
</dbReference>
<dbReference type="Gene3D" id="3.40.50.720">
    <property type="entry name" value="NAD(P)-binding Rossmann-like Domain"/>
    <property type="match status" value="1"/>
</dbReference>
<evidence type="ECO:0000313" key="4">
    <source>
        <dbReference type="Proteomes" id="UP000236959"/>
    </source>
</evidence>
<dbReference type="EMBL" id="PPCN01000005">
    <property type="protein sequence ID" value="POF30948.1"/>
    <property type="molecule type" value="Genomic_DNA"/>
</dbReference>
<dbReference type="InterPro" id="IPR020843">
    <property type="entry name" value="ER"/>
</dbReference>
<dbReference type="PANTHER" id="PTHR44154:SF1">
    <property type="entry name" value="QUINONE OXIDOREDUCTASE"/>
    <property type="match status" value="1"/>
</dbReference>
<keyword evidence="4" id="KW-1185">Reference proteome</keyword>
<organism evidence="3 4">
    <name type="scientific">Roseibium marinum</name>
    <dbReference type="NCBI Taxonomy" id="281252"/>
    <lineage>
        <taxon>Bacteria</taxon>
        <taxon>Pseudomonadati</taxon>
        <taxon>Pseudomonadota</taxon>
        <taxon>Alphaproteobacteria</taxon>
        <taxon>Hyphomicrobiales</taxon>
        <taxon>Stappiaceae</taxon>
        <taxon>Roseibium</taxon>
    </lineage>
</organism>